<reference evidence="2 3" key="1">
    <citation type="submission" date="2020-07" db="EMBL/GenBank/DDBJ databases">
        <title>Sequencing the genomes of 1000 actinobacteria strains.</title>
        <authorList>
            <person name="Klenk H.-P."/>
        </authorList>
    </citation>
    <scope>NUCLEOTIDE SEQUENCE [LARGE SCALE GENOMIC DNA]</scope>
    <source>
        <strain evidence="2 3">DSM 45763</strain>
    </source>
</reference>
<sequence>MLFNREIFERLAGPFNDWPIVLCPECAAIALEPDIKEFESYASISARGMLDSDLKEGYFYGELKCPRLSCGNRYVVTGSWSIEWGPASIQGTEDDPYLRGYLVTHILPPLPLMKLPEAVPPQLRAIIESASATLFSDTSATANRIRSAIDCMLTHKKIARFSRNSRRPLTTHRRIEIFEEKNASAAKQLMAMKWIGNVGSHEVEQLPFSWLLDGIEHFSRAIELIYDPHEKMLAARAEKINKRGRRLRPTEKNLLR</sequence>
<protein>
    <recommendedName>
        <fullName evidence="1">DUF4145 domain-containing protein</fullName>
    </recommendedName>
</protein>
<dbReference type="Proteomes" id="UP000576393">
    <property type="component" value="Unassembled WGS sequence"/>
</dbReference>
<feature type="domain" description="DUF4145" evidence="1">
    <location>
        <begin position="129"/>
        <end position="218"/>
    </location>
</feature>
<dbReference type="EMBL" id="JACCCO010000002">
    <property type="protein sequence ID" value="NYF42921.1"/>
    <property type="molecule type" value="Genomic_DNA"/>
</dbReference>
<keyword evidence="3" id="KW-1185">Reference proteome</keyword>
<comment type="caution">
    <text evidence="2">The sequence shown here is derived from an EMBL/GenBank/DDBJ whole genome shotgun (WGS) entry which is preliminary data.</text>
</comment>
<dbReference type="RefSeq" id="WP_179825781.1">
    <property type="nucleotide sequence ID" value="NZ_JACCCO010000002.1"/>
</dbReference>
<evidence type="ECO:0000313" key="3">
    <source>
        <dbReference type="Proteomes" id="UP000576393"/>
    </source>
</evidence>
<evidence type="ECO:0000259" key="1">
    <source>
        <dbReference type="Pfam" id="PF13643"/>
    </source>
</evidence>
<proteinExistence type="predicted"/>
<evidence type="ECO:0000313" key="2">
    <source>
        <dbReference type="EMBL" id="NYF42921.1"/>
    </source>
</evidence>
<dbReference type="InterPro" id="IPR025285">
    <property type="entry name" value="DUF4145"/>
</dbReference>
<accession>A0A852V903</accession>
<dbReference type="Pfam" id="PF13643">
    <property type="entry name" value="DUF4145"/>
    <property type="match status" value="1"/>
</dbReference>
<dbReference type="AlphaFoldDB" id="A0A852V903"/>
<gene>
    <name evidence="2" type="ORF">HDA43_005122</name>
</gene>
<name>A0A852V903_9ACTN</name>
<organism evidence="2 3">
    <name type="scientific">Streptosporangium sandarakinum</name>
    <dbReference type="NCBI Taxonomy" id="1260955"/>
    <lineage>
        <taxon>Bacteria</taxon>
        <taxon>Bacillati</taxon>
        <taxon>Actinomycetota</taxon>
        <taxon>Actinomycetes</taxon>
        <taxon>Streptosporangiales</taxon>
        <taxon>Streptosporangiaceae</taxon>
        <taxon>Streptosporangium</taxon>
    </lineage>
</organism>